<feature type="compositionally biased region" description="Polar residues" evidence="1">
    <location>
        <begin position="1"/>
        <end position="12"/>
    </location>
</feature>
<accession>A0A9Q1FB36</accession>
<feature type="region of interest" description="Disordered" evidence="1">
    <location>
        <begin position="1"/>
        <end position="55"/>
    </location>
</feature>
<evidence type="ECO:0000313" key="3">
    <source>
        <dbReference type="Proteomes" id="UP001152622"/>
    </source>
</evidence>
<comment type="caution">
    <text evidence="2">The sequence shown here is derived from an EMBL/GenBank/DDBJ whole genome shotgun (WGS) entry which is preliminary data.</text>
</comment>
<evidence type="ECO:0000256" key="1">
    <source>
        <dbReference type="SAM" id="MobiDB-lite"/>
    </source>
</evidence>
<protein>
    <submittedName>
        <fullName evidence="2">Uncharacterized protein</fullName>
    </submittedName>
</protein>
<sequence>MPGTRLQSTEGLQQPRPLPGEAGTPVTPIKLGNDRPIGSSNEARPVERHRGAVTQPQSALPSCLFVMWAAVCRPAYSGIQSRTVGPRRQSLFRDVTMRLCRPGGGAGTGSQSLGVVGMAPDPEGVSVPMKALLDSLAHHLGGVSPLERRGSPDFLQSSTGHGQARLNAGQISPKTCCLLFESEAALHNALATETSVCCGIPASCCDRVLVMQRRRNAQKPQPVARVTPSPR</sequence>
<organism evidence="2 3">
    <name type="scientific">Synaphobranchus kaupii</name>
    <name type="common">Kaup's arrowtooth eel</name>
    <dbReference type="NCBI Taxonomy" id="118154"/>
    <lineage>
        <taxon>Eukaryota</taxon>
        <taxon>Metazoa</taxon>
        <taxon>Chordata</taxon>
        <taxon>Craniata</taxon>
        <taxon>Vertebrata</taxon>
        <taxon>Euteleostomi</taxon>
        <taxon>Actinopterygii</taxon>
        <taxon>Neopterygii</taxon>
        <taxon>Teleostei</taxon>
        <taxon>Anguilliformes</taxon>
        <taxon>Synaphobranchidae</taxon>
        <taxon>Synaphobranchus</taxon>
    </lineage>
</organism>
<dbReference type="Proteomes" id="UP001152622">
    <property type="component" value="Chromosome 7"/>
</dbReference>
<dbReference type="AlphaFoldDB" id="A0A9Q1FB36"/>
<evidence type="ECO:0000313" key="2">
    <source>
        <dbReference type="EMBL" id="KAJ8354577.1"/>
    </source>
</evidence>
<gene>
    <name evidence="2" type="ORF">SKAU_G00221440</name>
</gene>
<reference evidence="2" key="1">
    <citation type="journal article" date="2023" name="Science">
        <title>Genome structures resolve the early diversification of teleost fishes.</title>
        <authorList>
            <person name="Parey E."/>
            <person name="Louis A."/>
            <person name="Montfort J."/>
            <person name="Bouchez O."/>
            <person name="Roques C."/>
            <person name="Iampietro C."/>
            <person name="Lluch J."/>
            <person name="Castinel A."/>
            <person name="Donnadieu C."/>
            <person name="Desvignes T."/>
            <person name="Floi Bucao C."/>
            <person name="Jouanno E."/>
            <person name="Wen M."/>
            <person name="Mejri S."/>
            <person name="Dirks R."/>
            <person name="Jansen H."/>
            <person name="Henkel C."/>
            <person name="Chen W.J."/>
            <person name="Zahm M."/>
            <person name="Cabau C."/>
            <person name="Klopp C."/>
            <person name="Thompson A.W."/>
            <person name="Robinson-Rechavi M."/>
            <person name="Braasch I."/>
            <person name="Lecointre G."/>
            <person name="Bobe J."/>
            <person name="Postlethwait J.H."/>
            <person name="Berthelot C."/>
            <person name="Roest Crollius H."/>
            <person name="Guiguen Y."/>
        </authorList>
    </citation>
    <scope>NUCLEOTIDE SEQUENCE</scope>
    <source>
        <strain evidence="2">WJC10195</strain>
    </source>
</reference>
<name>A0A9Q1FB36_SYNKA</name>
<dbReference type="EMBL" id="JAINUF010000007">
    <property type="protein sequence ID" value="KAJ8354577.1"/>
    <property type="molecule type" value="Genomic_DNA"/>
</dbReference>
<proteinExistence type="predicted"/>
<keyword evidence="3" id="KW-1185">Reference proteome</keyword>